<dbReference type="Gene3D" id="3.30.565.10">
    <property type="entry name" value="Histidine kinase-like ATPase, C-terminal domain"/>
    <property type="match status" value="1"/>
</dbReference>
<dbReference type="InterPro" id="IPR050640">
    <property type="entry name" value="Bact_2-comp_sensor_kinase"/>
</dbReference>
<dbReference type="EMBL" id="CP002955">
    <property type="protein sequence ID" value="AEL26229.1"/>
    <property type="molecule type" value="Genomic_DNA"/>
</dbReference>
<keyword evidence="3" id="KW-0418">Kinase</keyword>
<keyword evidence="1" id="KW-0812">Transmembrane</keyword>
<dbReference type="InterPro" id="IPR010559">
    <property type="entry name" value="Sig_transdc_His_kin_internal"/>
</dbReference>
<dbReference type="InterPro" id="IPR036890">
    <property type="entry name" value="HATPase_C_sf"/>
</dbReference>
<feature type="domain" description="Signal transduction histidine kinase internal region" evidence="2">
    <location>
        <begin position="141"/>
        <end position="217"/>
    </location>
</feature>
<organism evidence="3 4">
    <name type="scientific">Cyclobacterium marinum (strain ATCC 25205 / DSM 745 / LMG 13164 / NCIMB 1802)</name>
    <name type="common">Flectobacillus marinus</name>
    <dbReference type="NCBI Taxonomy" id="880070"/>
    <lineage>
        <taxon>Bacteria</taxon>
        <taxon>Pseudomonadati</taxon>
        <taxon>Bacteroidota</taxon>
        <taxon>Cytophagia</taxon>
        <taxon>Cytophagales</taxon>
        <taxon>Cyclobacteriaceae</taxon>
        <taxon>Cyclobacterium</taxon>
    </lineage>
</organism>
<dbReference type="Proteomes" id="UP000001635">
    <property type="component" value="Chromosome"/>
</dbReference>
<dbReference type="GO" id="GO:0000155">
    <property type="term" value="F:phosphorelay sensor kinase activity"/>
    <property type="evidence" value="ECO:0007669"/>
    <property type="project" value="InterPro"/>
</dbReference>
<dbReference type="eggNOG" id="COG2972">
    <property type="taxonomic scope" value="Bacteria"/>
</dbReference>
<name>G0IV05_CYCMS</name>
<evidence type="ECO:0000313" key="3">
    <source>
        <dbReference type="EMBL" id="AEL26229.1"/>
    </source>
</evidence>
<dbReference type="GO" id="GO:0016020">
    <property type="term" value="C:membrane"/>
    <property type="evidence" value="ECO:0007669"/>
    <property type="project" value="InterPro"/>
</dbReference>
<dbReference type="OrthoDB" id="927174at2"/>
<dbReference type="STRING" id="880070.Cycma_2488"/>
<keyword evidence="1" id="KW-0472">Membrane</keyword>
<feature type="transmembrane region" description="Helical" evidence="1">
    <location>
        <begin position="40"/>
        <end position="58"/>
    </location>
</feature>
<feature type="transmembrane region" description="Helical" evidence="1">
    <location>
        <begin position="65"/>
        <end position="84"/>
    </location>
</feature>
<dbReference type="Pfam" id="PF06580">
    <property type="entry name" value="His_kinase"/>
    <property type="match status" value="1"/>
</dbReference>
<dbReference type="PANTHER" id="PTHR34220">
    <property type="entry name" value="SENSOR HISTIDINE KINASE YPDA"/>
    <property type="match status" value="1"/>
</dbReference>
<dbReference type="HOGENOM" id="CLU_020473_0_1_10"/>
<feature type="transmembrane region" description="Helical" evidence="1">
    <location>
        <begin position="96"/>
        <end position="117"/>
    </location>
</feature>
<dbReference type="RefSeq" id="WP_014020522.1">
    <property type="nucleotide sequence ID" value="NC_015914.1"/>
</dbReference>
<accession>G0IV05</accession>
<proteinExistence type="predicted"/>
<keyword evidence="1" id="KW-1133">Transmembrane helix</keyword>
<dbReference type="KEGG" id="cmr:Cycma_2488"/>
<gene>
    <name evidence="3" type="ordered locus">Cycma_2488</name>
</gene>
<evidence type="ECO:0000313" key="4">
    <source>
        <dbReference type="Proteomes" id="UP000001635"/>
    </source>
</evidence>
<keyword evidence="3" id="KW-0808">Transferase</keyword>
<evidence type="ECO:0000256" key="1">
    <source>
        <dbReference type="SAM" id="Phobius"/>
    </source>
</evidence>
<protein>
    <submittedName>
        <fullName evidence="3">Putative signal transduction histidine kinase</fullName>
    </submittedName>
</protein>
<evidence type="ECO:0000259" key="2">
    <source>
        <dbReference type="Pfam" id="PF06580"/>
    </source>
</evidence>
<dbReference type="AlphaFoldDB" id="G0IV05"/>
<dbReference type="PANTHER" id="PTHR34220:SF7">
    <property type="entry name" value="SENSOR HISTIDINE KINASE YPDA"/>
    <property type="match status" value="1"/>
</dbReference>
<sequence length="322" mass="37300">MKLKVEKSLPIVLAIFLPALNLFSNRNIQVNTSLDFYTKWMYASLVLFVLWYVLDGVTRIKSKYLIGYVITSIIATISVVYLLFVLGFIDVNESEIWVFLIKMVSASILFLVIQYALKANQSLMHLKLKEEKLQTENYKVQLEALRAKIDPHFLFNSLNTLRSMVRQQEPKSEQFVLSLSDFYRETLRFNDASVLKLYEEIKVLESYLFLMKNRNESALQLNINITKKYFEHQIPTLALQSIIENCFKHNLMTSKQPLKIEVKSLSDLRISISNNVQLKLSSQVQTGLGLSNLKKRYELLGVNNGVEVLQNEKVFTVKLKLL</sequence>
<reference evidence="4" key="1">
    <citation type="submission" date="2011-07" db="EMBL/GenBank/DDBJ databases">
        <title>The complete genome of Cyclobacterium marinum DSM 745.</title>
        <authorList>
            <person name="Lucas S."/>
            <person name="Han J."/>
            <person name="Lapidus A."/>
            <person name="Bruce D."/>
            <person name="Goodwin L."/>
            <person name="Pitluck S."/>
            <person name="Peters L."/>
            <person name="Kyrpides N."/>
            <person name="Mavromatis K."/>
            <person name="Ivanova N."/>
            <person name="Ovchinnikova G."/>
            <person name="Chertkov O."/>
            <person name="Detter J.C."/>
            <person name="Tapia R."/>
            <person name="Han C."/>
            <person name="Land M."/>
            <person name="Hauser L."/>
            <person name="Markowitz V."/>
            <person name="Cheng J.-F."/>
            <person name="Hugenholtz P."/>
            <person name="Woyke T."/>
            <person name="Wu D."/>
            <person name="Tindall B."/>
            <person name="Schuetze A."/>
            <person name="Brambilla E."/>
            <person name="Klenk H.-P."/>
            <person name="Eisen J.A."/>
        </authorList>
    </citation>
    <scope>NUCLEOTIDE SEQUENCE [LARGE SCALE GENOMIC DNA]</scope>
    <source>
        <strain evidence="4">ATCC 25205 / DSM 745 / LMG 13164 / NCIMB 1802</strain>
    </source>
</reference>
<keyword evidence="4" id="KW-1185">Reference proteome</keyword>